<proteinExistence type="predicted"/>
<dbReference type="InterPro" id="IPR053842">
    <property type="entry name" value="NikA-like"/>
</dbReference>
<comment type="caution">
    <text evidence="1">The sequence shown here is derived from an EMBL/GenBank/DDBJ whole genome shotgun (WGS) entry which is preliminary data.</text>
</comment>
<dbReference type="RefSeq" id="WP_160201215.1">
    <property type="nucleotide sequence ID" value="NZ_QXWK01000008.1"/>
</dbReference>
<organism evidence="1 2">
    <name type="scientific">Anaerotruncus colihominis</name>
    <dbReference type="NCBI Taxonomy" id="169435"/>
    <lineage>
        <taxon>Bacteria</taxon>
        <taxon>Bacillati</taxon>
        <taxon>Bacillota</taxon>
        <taxon>Clostridia</taxon>
        <taxon>Eubacteriales</taxon>
        <taxon>Oscillospiraceae</taxon>
        <taxon>Anaerotruncus</taxon>
    </lineage>
</organism>
<evidence type="ECO:0000313" key="2">
    <source>
        <dbReference type="Proteomes" id="UP000446866"/>
    </source>
</evidence>
<name>A0A845QJI1_9FIRM</name>
<dbReference type="EMBL" id="QXWK01000008">
    <property type="protein sequence ID" value="NBH60923.1"/>
    <property type="molecule type" value="Genomic_DNA"/>
</dbReference>
<sequence>MNRTIKKQIWLSEEEDRQLKEKAEATCLTEAALIRMLIQGFLPKEKPQADFYKAMNQITAIGNNLNQIAARANTFGFADVKALEFEIENLRNFRLALEKKFLEPEVSEVWQ</sequence>
<dbReference type="Proteomes" id="UP000446866">
    <property type="component" value="Unassembled WGS sequence"/>
</dbReference>
<keyword evidence="2" id="KW-1185">Reference proteome</keyword>
<dbReference type="Pfam" id="PF21983">
    <property type="entry name" value="NikA-like"/>
    <property type="match status" value="1"/>
</dbReference>
<accession>A0A845QJI1</accession>
<evidence type="ECO:0000313" key="1">
    <source>
        <dbReference type="EMBL" id="NBH60923.1"/>
    </source>
</evidence>
<gene>
    <name evidence="1" type="primary">mobC</name>
    <name evidence="1" type="ORF">D0435_04555</name>
</gene>
<dbReference type="AlphaFoldDB" id="A0A845QJI1"/>
<reference evidence="1 2" key="1">
    <citation type="submission" date="2018-08" db="EMBL/GenBank/DDBJ databases">
        <title>Murine metabolic-syndrome-specific gut microbial biobank.</title>
        <authorList>
            <person name="Liu C."/>
        </authorList>
    </citation>
    <scope>NUCLEOTIDE SEQUENCE [LARGE SCALE GENOMIC DNA]</scope>
    <source>
        <strain evidence="1 2">28</strain>
    </source>
</reference>
<protein>
    <submittedName>
        <fullName evidence="1">Plasmid mobilization relaxosome protein MobC</fullName>
    </submittedName>
</protein>